<proteinExistence type="inferred from homology"/>
<evidence type="ECO:0000256" key="4">
    <source>
        <dbReference type="ARBA" id="ARBA00023163"/>
    </source>
</evidence>
<dbReference type="EMBL" id="CP011409">
    <property type="protein sequence ID" value="AKZ64990.1"/>
    <property type="molecule type" value="Genomic_DNA"/>
</dbReference>
<dbReference type="PANTHER" id="PTHR30537">
    <property type="entry name" value="HTH-TYPE TRANSCRIPTIONAL REGULATOR"/>
    <property type="match status" value="1"/>
</dbReference>
<dbReference type="InterPro" id="IPR000847">
    <property type="entry name" value="LysR_HTH_N"/>
</dbReference>
<evidence type="ECO:0000313" key="7">
    <source>
        <dbReference type="Proteomes" id="UP000063429"/>
    </source>
</evidence>
<dbReference type="InterPro" id="IPR036390">
    <property type="entry name" value="WH_DNA-bd_sf"/>
</dbReference>
<dbReference type="Pfam" id="PF03466">
    <property type="entry name" value="LysR_substrate"/>
    <property type="match status" value="1"/>
</dbReference>
<dbReference type="PROSITE" id="PS50931">
    <property type="entry name" value="HTH_LYSR"/>
    <property type="match status" value="1"/>
</dbReference>
<reference evidence="7" key="1">
    <citation type="journal article" date="2015" name="Genome Announc.">
        <title>Complete Genome Sequence of Herbaspirillum hiltneri N3 (DSM 17495), Isolated from Surface-Sterilized Wheat Roots.</title>
        <authorList>
            <person name="Guizelini D."/>
            <person name="Saizaki P.M."/>
            <person name="Coimbra N.A."/>
            <person name="Weiss V.A."/>
            <person name="Faoro H."/>
            <person name="Sfeir M.Z."/>
            <person name="Baura V.A."/>
            <person name="Monteiro R.A."/>
            <person name="Chubatsu L.S."/>
            <person name="Souza E.M."/>
            <person name="Cruz L.M."/>
            <person name="Pedrosa F.O."/>
            <person name="Raittz R.T."/>
            <person name="Marchaukoski J.N."/>
            <person name="Steffens M.B."/>
        </authorList>
    </citation>
    <scope>NUCLEOTIDE SEQUENCE [LARGE SCALE GENOMIC DNA]</scope>
    <source>
        <strain evidence="7">N3</strain>
    </source>
</reference>
<evidence type="ECO:0000256" key="3">
    <source>
        <dbReference type="ARBA" id="ARBA00023125"/>
    </source>
</evidence>
<dbReference type="InterPro" id="IPR036388">
    <property type="entry name" value="WH-like_DNA-bd_sf"/>
</dbReference>
<dbReference type="Proteomes" id="UP000063429">
    <property type="component" value="Chromosome"/>
</dbReference>
<keyword evidence="4" id="KW-0804">Transcription</keyword>
<evidence type="ECO:0000256" key="1">
    <source>
        <dbReference type="ARBA" id="ARBA00009437"/>
    </source>
</evidence>
<comment type="similarity">
    <text evidence="1">Belongs to the LysR transcriptional regulatory family.</text>
</comment>
<evidence type="ECO:0000256" key="2">
    <source>
        <dbReference type="ARBA" id="ARBA00023015"/>
    </source>
</evidence>
<keyword evidence="7" id="KW-1185">Reference proteome</keyword>
<name>A0ABN4I1W7_9BURK</name>
<dbReference type="PANTHER" id="PTHR30537:SF5">
    <property type="entry name" value="HTH-TYPE TRANSCRIPTIONAL ACTIVATOR TTDR-RELATED"/>
    <property type="match status" value="1"/>
</dbReference>
<dbReference type="Gene3D" id="1.10.10.10">
    <property type="entry name" value="Winged helix-like DNA-binding domain superfamily/Winged helix DNA-binding domain"/>
    <property type="match status" value="1"/>
</dbReference>
<sequence>MSKATISAPAALPSSSGPSDRIELIQTFVRIVQAGSLSAAASQLDTTQPTISRRLQLLERSLGVRLLQRSTHAMKLTEDGERCYERALDLLAGWESFQFDVRGAGVEAEGSLRVVVPNAFGQRQLIAPLAEFMRRHPAITVEWLLYDRVADFIAHGIDCAIQVGEVSDPAVVAIRLAEVPRMMAIAPALLAQHPAPTHPRDLAAMPWLAIPQFYRRDITLKNTVTGEVTEVAFQPRLSSDSLYALTNAAVEGVGLLLGSAWLLAEHIEQGRLVPLLPEWEAAPLPVSIIYPYARFYPARLRYFVDTMREAMPAAVGSAARWTVR</sequence>
<keyword evidence="3" id="KW-0238">DNA-binding</keyword>
<evidence type="ECO:0000259" key="5">
    <source>
        <dbReference type="PROSITE" id="PS50931"/>
    </source>
</evidence>
<gene>
    <name evidence="6" type="ORF">F506_22100</name>
</gene>
<evidence type="ECO:0000313" key="6">
    <source>
        <dbReference type="EMBL" id="AKZ64990.1"/>
    </source>
</evidence>
<accession>A0ABN4I1W7</accession>
<feature type="domain" description="HTH lysR-type" evidence="5">
    <location>
        <begin position="20"/>
        <end position="77"/>
    </location>
</feature>
<protein>
    <submittedName>
        <fullName evidence="6">LysR family transcriptional regulator</fullName>
    </submittedName>
</protein>
<dbReference type="PRINTS" id="PR00039">
    <property type="entry name" value="HTHLYSR"/>
</dbReference>
<dbReference type="Gene3D" id="3.40.190.290">
    <property type="match status" value="1"/>
</dbReference>
<dbReference type="SUPFAM" id="SSF46785">
    <property type="entry name" value="Winged helix' DNA-binding domain"/>
    <property type="match status" value="1"/>
</dbReference>
<keyword evidence="2" id="KW-0805">Transcription regulation</keyword>
<dbReference type="SUPFAM" id="SSF53850">
    <property type="entry name" value="Periplasmic binding protein-like II"/>
    <property type="match status" value="1"/>
</dbReference>
<organism evidence="6 7">
    <name type="scientific">Herbaspirillum hiltneri N3</name>
    <dbReference type="NCBI Taxonomy" id="1262470"/>
    <lineage>
        <taxon>Bacteria</taxon>
        <taxon>Pseudomonadati</taxon>
        <taxon>Pseudomonadota</taxon>
        <taxon>Betaproteobacteria</taxon>
        <taxon>Burkholderiales</taxon>
        <taxon>Oxalobacteraceae</taxon>
        <taxon>Herbaspirillum</taxon>
    </lineage>
</organism>
<dbReference type="InterPro" id="IPR005119">
    <property type="entry name" value="LysR_subst-bd"/>
</dbReference>
<dbReference type="Pfam" id="PF00126">
    <property type="entry name" value="HTH_1"/>
    <property type="match status" value="1"/>
</dbReference>
<dbReference type="InterPro" id="IPR058163">
    <property type="entry name" value="LysR-type_TF_proteobact-type"/>
</dbReference>
<dbReference type="CDD" id="cd08422">
    <property type="entry name" value="PBP2_CrgA_like"/>
    <property type="match status" value="1"/>
</dbReference>
<dbReference type="RefSeq" id="WP_053200962.1">
    <property type="nucleotide sequence ID" value="NZ_CP011409.1"/>
</dbReference>